<sequence>MGIINTKKRKQNRNNGIINNFINTDTNLSSYTSDDFLDFYDAINEMDFGDNSSSNGSLSNGVTDFDNFSLNISYVVDENNNNNYYYNNNIINNRKSTKNFNINNNTNEWKCSSIFVTYNIRIKKYECAKSIGEEVKRRISIFKKSSLIEPLDISQFEFNMNSNDLFSNLLSKEIQSLILSNLSIYDLLTLFRVNKYWYEFGQNNSFWKMLTLRDCEKWNNKDLVKLKVKNCQPFFGDNKENNNSSWKDFYKNMTRLKVCKQCKLIYREYSNSNNACNYHSDIRDLIHCRGALPSGMYWSCCLSKPKNSIGCTTKCHEEE</sequence>
<dbReference type="CDD" id="cd09917">
    <property type="entry name" value="F-box_SF"/>
    <property type="match status" value="1"/>
</dbReference>
<dbReference type="SUPFAM" id="SSF81383">
    <property type="entry name" value="F-box domain"/>
    <property type="match status" value="1"/>
</dbReference>
<reference evidence="2 3" key="1">
    <citation type="submission" date="2023-11" db="EMBL/GenBank/DDBJ databases">
        <title>Dfirmibasis_genome.</title>
        <authorList>
            <person name="Edelbroek B."/>
            <person name="Kjellin J."/>
            <person name="Jerlstrom-Hultqvist J."/>
            <person name="Soderbom F."/>
        </authorList>
    </citation>
    <scope>NUCLEOTIDE SEQUENCE [LARGE SCALE GENOMIC DNA]</scope>
    <source>
        <strain evidence="2 3">TNS-C-14</strain>
    </source>
</reference>
<dbReference type="Proteomes" id="UP001344447">
    <property type="component" value="Unassembled WGS sequence"/>
</dbReference>
<gene>
    <name evidence="2" type="ORF">RB653_002628</name>
</gene>
<evidence type="ECO:0000313" key="2">
    <source>
        <dbReference type="EMBL" id="KAK5577683.1"/>
    </source>
</evidence>
<dbReference type="InterPro" id="IPR036047">
    <property type="entry name" value="F-box-like_dom_sf"/>
</dbReference>
<dbReference type="AlphaFoldDB" id="A0AAN7U9P9"/>
<name>A0AAN7U9P9_9MYCE</name>
<comment type="caution">
    <text evidence="2">The sequence shown here is derived from an EMBL/GenBank/DDBJ whole genome shotgun (WGS) entry which is preliminary data.</text>
</comment>
<organism evidence="2 3">
    <name type="scientific">Dictyostelium firmibasis</name>
    <dbReference type="NCBI Taxonomy" id="79012"/>
    <lineage>
        <taxon>Eukaryota</taxon>
        <taxon>Amoebozoa</taxon>
        <taxon>Evosea</taxon>
        <taxon>Eumycetozoa</taxon>
        <taxon>Dictyostelia</taxon>
        <taxon>Dictyosteliales</taxon>
        <taxon>Dictyosteliaceae</taxon>
        <taxon>Dictyostelium</taxon>
    </lineage>
</organism>
<dbReference type="Pfam" id="PF12937">
    <property type="entry name" value="F-box-like"/>
    <property type="match status" value="1"/>
</dbReference>
<accession>A0AAN7U9P9</accession>
<protein>
    <recommendedName>
        <fullName evidence="1">F-box domain-containing protein</fullName>
    </recommendedName>
</protein>
<keyword evidence="3" id="KW-1185">Reference proteome</keyword>
<dbReference type="Gene3D" id="1.20.1280.50">
    <property type="match status" value="1"/>
</dbReference>
<dbReference type="InterPro" id="IPR001810">
    <property type="entry name" value="F-box_dom"/>
</dbReference>
<evidence type="ECO:0000259" key="1">
    <source>
        <dbReference type="Pfam" id="PF12937"/>
    </source>
</evidence>
<feature type="domain" description="F-box" evidence="1">
    <location>
        <begin position="173"/>
        <end position="212"/>
    </location>
</feature>
<dbReference type="EMBL" id="JAVFKY010000004">
    <property type="protein sequence ID" value="KAK5577683.1"/>
    <property type="molecule type" value="Genomic_DNA"/>
</dbReference>
<proteinExistence type="predicted"/>
<evidence type="ECO:0000313" key="3">
    <source>
        <dbReference type="Proteomes" id="UP001344447"/>
    </source>
</evidence>